<evidence type="ECO:0000313" key="3">
    <source>
        <dbReference type="EMBL" id="KAK6180388.1"/>
    </source>
</evidence>
<dbReference type="EMBL" id="JAZGQO010000008">
    <property type="protein sequence ID" value="KAK6180388.1"/>
    <property type="molecule type" value="Genomic_DNA"/>
</dbReference>
<feature type="domain" description="Protein Lines C-terminal" evidence="2">
    <location>
        <begin position="694"/>
        <end position="730"/>
    </location>
</feature>
<name>A0AAN8PQR3_PATCE</name>
<accession>A0AAN8PQR3</accession>
<dbReference type="PANTHER" id="PTHR16057">
    <property type="entry name" value="WINS1, 2 PROTEIN"/>
    <property type="match status" value="1"/>
</dbReference>
<proteinExistence type="predicted"/>
<comment type="caution">
    <text evidence="3">The sequence shown here is derived from an EMBL/GenBank/DDBJ whole genome shotgun (WGS) entry which is preliminary data.</text>
</comment>
<dbReference type="AlphaFoldDB" id="A0AAN8PQR3"/>
<protein>
    <submittedName>
        <fullName evidence="3">Uncharacterized protein</fullName>
    </submittedName>
</protein>
<organism evidence="3 4">
    <name type="scientific">Patella caerulea</name>
    <name type="common">Rayed Mediterranean limpet</name>
    <dbReference type="NCBI Taxonomy" id="87958"/>
    <lineage>
        <taxon>Eukaryota</taxon>
        <taxon>Metazoa</taxon>
        <taxon>Spiralia</taxon>
        <taxon>Lophotrochozoa</taxon>
        <taxon>Mollusca</taxon>
        <taxon>Gastropoda</taxon>
        <taxon>Patellogastropoda</taxon>
        <taxon>Patelloidea</taxon>
        <taxon>Patellidae</taxon>
        <taxon>Patella</taxon>
    </lineage>
</organism>
<dbReference type="Proteomes" id="UP001347796">
    <property type="component" value="Unassembled WGS sequence"/>
</dbReference>
<dbReference type="InterPro" id="IPR024875">
    <property type="entry name" value="Protein_Lines"/>
</dbReference>
<evidence type="ECO:0000259" key="1">
    <source>
        <dbReference type="Pfam" id="PF14694"/>
    </source>
</evidence>
<sequence length="734" mass="84535">MEQRWKTLKKIHQKISADFTDLNLTESTNLCSMFKVLLSLEIKSCDLYPSRCLHCHQLLGLTVVKMLYENCNEEPWRRICLTFDGCFEDVLIKCIFNGDKFMSYSAQKAVLAILKSDIYLVERQLDLLRKIVERIEQKESRAVQIVLEILSQLMSRKNDQTLNEICFKIMQSKLPQVLQLAKCGSGSVLKLEIFTLVQKIVKFINGQPKREERMKTVLGDFLLDVIPVIFCDPNLDKMSIRKLLDIFNTMLSFSDYLILQKNLDDFFLQFCLKFYECLSKKEFYENVKTSNVGFTGCLVPTPQLDLPLLRRLILLTFTVFSLIIKHDQDLKLNAVVVCLENSIKSVGQLMSRSDDDISLQWLPLVLEDQDDAYIECLLCLLDLDISLYKRNPELRILKSIDPYPIFLQLLETTNYDHSVVIDWLVSPETCFLLYFFRFLKTVVGNWWQFVAAVHFKYGKDCNKVKMAFVKESESKSEKSCQMAPEEMSDNSVEVSAVHDGKTANGLKTDNVTIKFCEMETDSVMPNSVQNVAEACNKDCVVVSSNLKVEENDMTQEGKHLLGIQKISQSDKRLNSINAITKLSVQDDNIRQVTSGLAAIMSYSDDDDDDDDDDQNLDCDDNSLHIEESIENRQYSDDFKMCDESKKLESDDKNSLDRHINVNKSDVNTSISELACNSENYWTARPCDMLCLEHVMGMFIRVRMKIERLVDQDLFPYNPVPLLNLMIQCESLYEA</sequence>
<reference evidence="3 4" key="1">
    <citation type="submission" date="2024-01" db="EMBL/GenBank/DDBJ databases">
        <title>The genome of the rayed Mediterranean limpet Patella caerulea (Linnaeus, 1758).</title>
        <authorList>
            <person name="Anh-Thu Weber A."/>
            <person name="Halstead-Nussloch G."/>
        </authorList>
    </citation>
    <scope>NUCLEOTIDE SEQUENCE [LARGE SCALE GENOMIC DNA]</scope>
    <source>
        <strain evidence="3">AATW-2023a</strain>
        <tissue evidence="3">Whole specimen</tissue>
    </source>
</reference>
<dbReference type="Pfam" id="PF14695">
    <property type="entry name" value="LINES_C"/>
    <property type="match status" value="1"/>
</dbReference>
<gene>
    <name evidence="3" type="ORF">SNE40_012553</name>
</gene>
<evidence type="ECO:0000313" key="4">
    <source>
        <dbReference type="Proteomes" id="UP001347796"/>
    </source>
</evidence>
<evidence type="ECO:0000259" key="2">
    <source>
        <dbReference type="Pfam" id="PF14695"/>
    </source>
</evidence>
<dbReference type="PANTHER" id="PTHR16057:SF1">
    <property type="entry name" value="PROTEIN LINES HOMOLOG 1"/>
    <property type="match status" value="1"/>
</dbReference>
<keyword evidence="4" id="KW-1185">Reference proteome</keyword>
<feature type="domain" description="Protein Lines N-terminal" evidence="1">
    <location>
        <begin position="303"/>
        <end position="451"/>
    </location>
</feature>
<dbReference type="Pfam" id="PF14694">
    <property type="entry name" value="LINES_N"/>
    <property type="match status" value="1"/>
</dbReference>
<dbReference type="InterPro" id="IPR032794">
    <property type="entry name" value="LINES_N"/>
</dbReference>
<dbReference type="InterPro" id="IPR029415">
    <property type="entry name" value="Lines_C"/>
</dbReference>